<organism evidence="1 2">
    <name type="scientific">Pyropia yezoensis</name>
    <name type="common">Susabi-nori</name>
    <name type="synonym">Porphyra yezoensis</name>
    <dbReference type="NCBI Taxonomy" id="2788"/>
    <lineage>
        <taxon>Eukaryota</taxon>
        <taxon>Rhodophyta</taxon>
        <taxon>Bangiophyceae</taxon>
        <taxon>Bangiales</taxon>
        <taxon>Bangiaceae</taxon>
        <taxon>Pyropia</taxon>
    </lineage>
</organism>
<dbReference type="Proteomes" id="UP000798662">
    <property type="component" value="Chromosome 3"/>
</dbReference>
<evidence type="ECO:0000313" key="1">
    <source>
        <dbReference type="EMBL" id="KAK1869582.1"/>
    </source>
</evidence>
<evidence type="ECO:0000313" key="2">
    <source>
        <dbReference type="Proteomes" id="UP000798662"/>
    </source>
</evidence>
<protein>
    <submittedName>
        <fullName evidence="1">Uncharacterized protein</fullName>
    </submittedName>
</protein>
<gene>
    <name evidence="1" type="ORF">I4F81_012056</name>
</gene>
<comment type="caution">
    <text evidence="1">The sequence shown here is derived from an EMBL/GenBank/DDBJ whole genome shotgun (WGS) entry which is preliminary data.</text>
</comment>
<name>A0ACC3CHD3_PYRYE</name>
<keyword evidence="2" id="KW-1185">Reference proteome</keyword>
<sequence>MAAASASARGQASLLLMRQLKDLNKNTDSGFSAGLVDDNNPFEWQVILSGPPETIYEGGLFKARLSFPADYPFMPPTMKFETYMWHPNVYKDGRVCISILHPPGNDPAQYELASERWSPVHTVETILLSVISMLASPNDESAANLDAAKEWRDTPDVFKRKVREAVRRAQEDWG</sequence>
<dbReference type="EMBL" id="CM020620">
    <property type="protein sequence ID" value="KAK1869582.1"/>
    <property type="molecule type" value="Genomic_DNA"/>
</dbReference>
<reference evidence="1" key="1">
    <citation type="submission" date="2019-11" db="EMBL/GenBank/DDBJ databases">
        <title>Nori genome reveals adaptations in red seaweeds to the harsh intertidal environment.</title>
        <authorList>
            <person name="Wang D."/>
            <person name="Mao Y."/>
        </authorList>
    </citation>
    <scope>NUCLEOTIDE SEQUENCE</scope>
    <source>
        <tissue evidence="1">Gametophyte</tissue>
    </source>
</reference>
<proteinExistence type="predicted"/>
<accession>A0ACC3CHD3</accession>